<keyword evidence="3" id="KW-1185">Reference proteome</keyword>
<sequence>MAYAFPGAGALDYSPCSYAASGLTFRGPRADLREPFISCIGGTETYGKFIPTPYPDILEEMLEVQVANLGCVNAGPEVFVQERALMQALSGGLACVVQITGAQNLSNRYYSVHPRRNDRFTGPTPLLRSLFRQVDFTEFSFTRHLMHVLQTHSADRFEVLVEELRAAWVARMKDLLGQIRCPTVLLWLADAAPPAPGRRADLARDPMLVDAEMVAAIRPLATAYVEMLPSPQARAKGAEGMAFGPLEAHAAASLPGPVVHYDLAKRLVPVLRQLI</sequence>
<accession>A0A6M0QUG6</accession>
<comment type="caution">
    <text evidence="2">The sequence shown here is derived from an EMBL/GenBank/DDBJ whole genome shotgun (WGS) entry which is preliminary data.</text>
</comment>
<proteinExistence type="predicted"/>
<protein>
    <recommendedName>
        <fullName evidence="1">DUF6473 domain-containing protein</fullName>
    </recommendedName>
</protein>
<feature type="domain" description="DUF6473" evidence="1">
    <location>
        <begin position="1"/>
        <end position="274"/>
    </location>
</feature>
<organism evidence="2 3">
    <name type="scientific">Tabrizicola oligotrophica</name>
    <dbReference type="NCBI Taxonomy" id="2710650"/>
    <lineage>
        <taxon>Bacteria</taxon>
        <taxon>Pseudomonadati</taxon>
        <taxon>Pseudomonadota</taxon>
        <taxon>Alphaproteobacteria</taxon>
        <taxon>Rhodobacterales</taxon>
        <taxon>Paracoccaceae</taxon>
        <taxon>Tabrizicola</taxon>
    </lineage>
</organism>
<dbReference type="Proteomes" id="UP000477782">
    <property type="component" value="Unassembled WGS sequence"/>
</dbReference>
<evidence type="ECO:0000313" key="2">
    <source>
        <dbReference type="EMBL" id="NEY91069.1"/>
    </source>
</evidence>
<reference evidence="2 3" key="1">
    <citation type="submission" date="2020-02" db="EMBL/GenBank/DDBJ databases">
        <authorList>
            <person name="Chen W.-M."/>
        </authorList>
    </citation>
    <scope>NUCLEOTIDE SEQUENCE [LARGE SCALE GENOMIC DNA]</scope>
    <source>
        <strain evidence="2 3">KMS-5</strain>
    </source>
</reference>
<evidence type="ECO:0000313" key="3">
    <source>
        <dbReference type="Proteomes" id="UP000477782"/>
    </source>
</evidence>
<dbReference type="Pfam" id="PF20078">
    <property type="entry name" value="DUF6473"/>
    <property type="match status" value="1"/>
</dbReference>
<dbReference type="RefSeq" id="WP_164626151.1">
    <property type="nucleotide sequence ID" value="NZ_JAAIVJ010000007.1"/>
</dbReference>
<evidence type="ECO:0000259" key="1">
    <source>
        <dbReference type="Pfam" id="PF20078"/>
    </source>
</evidence>
<dbReference type="EMBL" id="JAAIVJ010000007">
    <property type="protein sequence ID" value="NEY91069.1"/>
    <property type="molecule type" value="Genomic_DNA"/>
</dbReference>
<name>A0A6M0QUG6_9RHOB</name>
<dbReference type="InterPro" id="IPR045524">
    <property type="entry name" value="DUF6473"/>
</dbReference>
<gene>
    <name evidence="2" type="ORF">G4Z14_12245</name>
</gene>
<dbReference type="AlphaFoldDB" id="A0A6M0QUG6"/>